<keyword evidence="3" id="KW-0472">Membrane</keyword>
<feature type="domain" description="FUZ/MON1/HPS1 second Longin" evidence="5">
    <location>
        <begin position="157"/>
        <end position="276"/>
    </location>
</feature>
<feature type="domain" description="FUZ/MON1/HPS1 third Longin" evidence="6">
    <location>
        <begin position="306"/>
        <end position="425"/>
    </location>
</feature>
<feature type="domain" description="FUZ/MON1/HPS1 first Longin" evidence="4">
    <location>
        <begin position="3"/>
        <end position="112"/>
    </location>
</feature>
<evidence type="ECO:0000259" key="6">
    <source>
        <dbReference type="Pfam" id="PF19038"/>
    </source>
</evidence>
<dbReference type="GO" id="GO:0006623">
    <property type="term" value="P:protein targeting to vacuole"/>
    <property type="evidence" value="ECO:0007669"/>
    <property type="project" value="UniProtKB-UniRule"/>
</dbReference>
<keyword evidence="8" id="KW-1185">Reference proteome</keyword>
<dbReference type="InterPro" id="IPR043970">
    <property type="entry name" value="FUZ/MON1/HPS1_longin_3"/>
</dbReference>
<dbReference type="GO" id="GO:0000329">
    <property type="term" value="C:fungal-type vacuole membrane"/>
    <property type="evidence" value="ECO:0007669"/>
    <property type="project" value="TreeGrafter"/>
</dbReference>
<sequence>MQDEEEESATTRIGVMTALISIFTDEGGDRLREIVSDLGRITFLQRSPLLFAGVTKSRKPEPSFVMRSHLDLLHNQVLGLLSTGQLNAMFKRKASVDLRRLLEGTDPILTALLERAQWDRSLTMSALQPCRLPLTLRDELSQLLDPGRLPEGRRPPDLLYVLLLSGSDIVTLLRPRKHSVHPIDMQLLINTVQGTPALREAGSESWLPLSLPKFAPQGFVHVYASVLDLKGSHSGQSEYVNSQAALDAAPETLTLCFVTGNREAFPLLRQWRSEFFNRISKASFADRLIPALFGSRYLAEQVGVTGVRHFFYKSRINTQITSPILDSTYAKGTKDLHRLLGLYDHAFQAIHGIGHVSRSSQVEQAVGLTLAPPPLKMHYIKTTQEAVLAWITQPFELYLTVSPWLPKSAVIAAANAVAKWVKKQENSLFLLSPPVF</sequence>
<evidence type="ECO:0000256" key="3">
    <source>
        <dbReference type="RuleBase" id="RU367048"/>
    </source>
</evidence>
<protein>
    <recommendedName>
        <fullName evidence="2 3">Vacuolar fusion protein MON1</fullName>
    </recommendedName>
</protein>
<keyword evidence="3" id="KW-0813">Transport</keyword>
<name>A0A066VP50_TILAU</name>
<dbReference type="OrthoDB" id="272411at2759"/>
<proteinExistence type="inferred from homology"/>
<dbReference type="OMA" id="QQPFNAK"/>
<comment type="subcellular location">
    <subcellularLocation>
        <location evidence="3">Endosome</location>
        <location evidence="3">Multivesicular body membrane</location>
        <topology evidence="3">Peripheral membrane protein</topology>
    </subcellularLocation>
    <subcellularLocation>
        <location evidence="1 3">Prevacuolar compartment membrane</location>
        <topology evidence="1 3">Peripheral membrane protein</topology>
    </subcellularLocation>
    <subcellularLocation>
        <location evidence="3">Vacuole membrane</location>
        <topology evidence="3">Peripheral membrane protein</topology>
    </subcellularLocation>
</comment>
<evidence type="ECO:0000313" key="7">
    <source>
        <dbReference type="EMBL" id="KDN42083.1"/>
    </source>
</evidence>
<dbReference type="InterPro" id="IPR043971">
    <property type="entry name" value="FUZ/MON1/HPS1_longin_2"/>
</dbReference>
<dbReference type="Proteomes" id="UP000027361">
    <property type="component" value="Unassembled WGS sequence"/>
</dbReference>
<dbReference type="PANTHER" id="PTHR13027">
    <property type="entry name" value="SAND PROTEIN-RELATED"/>
    <property type="match status" value="1"/>
</dbReference>
<evidence type="ECO:0000256" key="2">
    <source>
        <dbReference type="ARBA" id="ARBA00018132"/>
    </source>
</evidence>
<dbReference type="Pfam" id="PF19037">
    <property type="entry name" value="Fuz_longin_2"/>
    <property type="match status" value="1"/>
</dbReference>
<keyword evidence="3" id="KW-0072">Autophagy</keyword>
<dbReference type="AlphaFoldDB" id="A0A066VP50"/>
<dbReference type="InterPro" id="IPR004353">
    <property type="entry name" value="Mon1"/>
</dbReference>
<dbReference type="PANTHER" id="PTHR13027:SF7">
    <property type="entry name" value="VACUOLAR FUSION PROTEIN MON1 HOMOLOG"/>
    <property type="match status" value="1"/>
</dbReference>
<dbReference type="RefSeq" id="XP_013241947.1">
    <property type="nucleotide sequence ID" value="XM_013386493.1"/>
</dbReference>
<evidence type="ECO:0000259" key="5">
    <source>
        <dbReference type="Pfam" id="PF19037"/>
    </source>
</evidence>
<dbReference type="GO" id="GO:0016192">
    <property type="term" value="P:vesicle-mediated transport"/>
    <property type="evidence" value="ECO:0007669"/>
    <property type="project" value="InterPro"/>
</dbReference>
<dbReference type="InParanoid" id="A0A066VP50"/>
<gene>
    <name evidence="7" type="ORF">K437DRAFT_167591</name>
</gene>
<comment type="similarity">
    <text evidence="3">Belongs to the MON1/SAND family.</text>
</comment>
<dbReference type="GO" id="GO:0006914">
    <property type="term" value="P:autophagy"/>
    <property type="evidence" value="ECO:0007669"/>
    <property type="project" value="UniProtKB-UniRule"/>
</dbReference>
<dbReference type="FunCoup" id="A0A066VP50">
    <property type="interactions" value="206"/>
</dbReference>
<dbReference type="HOGENOM" id="CLU_014574_2_0_1"/>
<dbReference type="Pfam" id="PF19036">
    <property type="entry name" value="Fuz_longin_1"/>
    <property type="match status" value="1"/>
</dbReference>
<reference evidence="7 8" key="1">
    <citation type="submission" date="2014-05" db="EMBL/GenBank/DDBJ databases">
        <title>Draft genome sequence of a rare smut relative, Tilletiaria anomala UBC 951.</title>
        <authorList>
            <consortium name="DOE Joint Genome Institute"/>
            <person name="Toome M."/>
            <person name="Kuo A."/>
            <person name="Henrissat B."/>
            <person name="Lipzen A."/>
            <person name="Tritt A."/>
            <person name="Yoshinaga Y."/>
            <person name="Zane M."/>
            <person name="Barry K."/>
            <person name="Grigoriev I.V."/>
            <person name="Spatafora J.W."/>
            <person name="Aimea M.C."/>
        </authorList>
    </citation>
    <scope>NUCLEOTIDE SEQUENCE [LARGE SCALE GENOMIC DNA]</scope>
    <source>
        <strain evidence="7 8">UBC 951</strain>
    </source>
</reference>
<dbReference type="EMBL" id="JMSN01000073">
    <property type="protein sequence ID" value="KDN42083.1"/>
    <property type="molecule type" value="Genomic_DNA"/>
</dbReference>
<evidence type="ECO:0000256" key="1">
    <source>
        <dbReference type="ARBA" id="ARBA00004380"/>
    </source>
</evidence>
<comment type="function">
    <text evidence="3">Required for multiple vacuole delivery pathways including the cytoplasm to vacuole transport (Cvt), autophagy, pexophagy and endocytosis.</text>
</comment>
<dbReference type="Pfam" id="PF19038">
    <property type="entry name" value="Fuz_longin_3"/>
    <property type="match status" value="1"/>
</dbReference>
<keyword evidence="3" id="KW-0653">Protein transport</keyword>
<comment type="caution">
    <text evidence="7">The sequence shown here is derived from an EMBL/GenBank/DDBJ whole genome shotgun (WGS) entry which is preliminary data.</text>
</comment>
<keyword evidence="3" id="KW-0967">Endosome</keyword>
<evidence type="ECO:0000259" key="4">
    <source>
        <dbReference type="Pfam" id="PF19036"/>
    </source>
</evidence>
<dbReference type="GO" id="GO:0032585">
    <property type="term" value="C:multivesicular body membrane"/>
    <property type="evidence" value="ECO:0007669"/>
    <property type="project" value="UniProtKB-SubCell"/>
</dbReference>
<dbReference type="PRINTS" id="PR01546">
    <property type="entry name" value="YEAST73DUF"/>
</dbReference>
<dbReference type="GeneID" id="25261795"/>
<dbReference type="STRING" id="1037660.A0A066VP50"/>
<accession>A0A066VP50</accession>
<organism evidence="7 8">
    <name type="scientific">Tilletiaria anomala (strain ATCC 24038 / CBS 436.72 / UBC 951)</name>
    <dbReference type="NCBI Taxonomy" id="1037660"/>
    <lineage>
        <taxon>Eukaryota</taxon>
        <taxon>Fungi</taxon>
        <taxon>Dikarya</taxon>
        <taxon>Basidiomycota</taxon>
        <taxon>Ustilaginomycotina</taxon>
        <taxon>Exobasidiomycetes</taxon>
        <taxon>Georgefischeriales</taxon>
        <taxon>Tilletiariaceae</taxon>
        <taxon>Tilletiaria</taxon>
    </lineage>
</organism>
<dbReference type="InterPro" id="IPR043972">
    <property type="entry name" value="FUZ/MON1/HPS1_longin_1"/>
</dbReference>
<keyword evidence="3" id="KW-0926">Vacuole</keyword>
<evidence type="ECO:0000313" key="8">
    <source>
        <dbReference type="Proteomes" id="UP000027361"/>
    </source>
</evidence>
<dbReference type="GO" id="GO:0035658">
    <property type="term" value="C:Mon1-Ccz1 complex"/>
    <property type="evidence" value="ECO:0007669"/>
    <property type="project" value="TreeGrafter"/>
</dbReference>